<dbReference type="InterPro" id="IPR001807">
    <property type="entry name" value="ClC"/>
</dbReference>
<evidence type="ECO:0000313" key="14">
    <source>
        <dbReference type="EMBL" id="CAD8580218.1"/>
    </source>
</evidence>
<dbReference type="Gene3D" id="1.10.3080.10">
    <property type="entry name" value="Clc chloride channel"/>
    <property type="match status" value="1"/>
</dbReference>
<comment type="caution">
    <text evidence="12">Lacks conserved residue(s) required for the propagation of feature annotation.</text>
</comment>
<sequence>MALACDLSLPAGVFMPTILWGCLLGTLFGELVRYVVTDPASKTGVPIGAYALVGATAALAGVFRGSISLVVIMLEGTGHVDYLLPLLIGVAVANLAGAGFGALLGCEGSFYDLQLAAARVPFLRHHSAPETAEDASSCPLIDRVSATVAEVMSRDPVCLNRVESVARIVRVLRTNSHNGFPVVDGTEELSLENVGRSRGDSVRKGKVVGLILRSQLMVLLARRAFVEVAPSVPASMPAARASAGGRAIRDFLNIFCRERVAASSSASDEDTGSEEIFPAFSGLGIDELRKYYDTLDADMRTFHHRHSHGDRTVSVSNAALDRIGLTDSELANYKCDVSAFMKIAPLTVNERCSVWRAANYLIDVGLRHLPVVDNGNEVVGMLTRGDLCGCAGDGEE</sequence>
<name>A0A6U2BEF0_MICPS</name>
<keyword evidence="8 11" id="KW-0129">CBS domain</keyword>
<dbReference type="PANTHER" id="PTHR11689">
    <property type="entry name" value="CHLORIDE CHANNEL PROTEIN CLC FAMILY MEMBER"/>
    <property type="match status" value="1"/>
</dbReference>
<dbReference type="Pfam" id="PF00654">
    <property type="entry name" value="Voltage_CLC"/>
    <property type="match status" value="1"/>
</dbReference>
<evidence type="ECO:0000256" key="10">
    <source>
        <dbReference type="ARBA" id="ARBA00023214"/>
    </source>
</evidence>
<dbReference type="SUPFAM" id="SSF54631">
    <property type="entry name" value="CBS-domain pair"/>
    <property type="match status" value="1"/>
</dbReference>
<dbReference type="SMART" id="SM00116">
    <property type="entry name" value="CBS"/>
    <property type="match status" value="2"/>
</dbReference>
<keyword evidence="7 12" id="KW-0406">Ion transport</keyword>
<evidence type="ECO:0000256" key="7">
    <source>
        <dbReference type="ARBA" id="ARBA00023065"/>
    </source>
</evidence>
<keyword evidence="5" id="KW-0677">Repeat</keyword>
<evidence type="ECO:0000256" key="2">
    <source>
        <dbReference type="ARBA" id="ARBA00009476"/>
    </source>
</evidence>
<dbReference type="PRINTS" id="PR00762">
    <property type="entry name" value="CLCHANNEL"/>
</dbReference>
<comment type="similarity">
    <text evidence="2 12">Belongs to the chloride channel (TC 2.A.49) family.</text>
</comment>
<evidence type="ECO:0000259" key="13">
    <source>
        <dbReference type="PROSITE" id="PS51371"/>
    </source>
</evidence>
<dbReference type="EMBL" id="HBEV01003347">
    <property type="protein sequence ID" value="CAD8580225.1"/>
    <property type="molecule type" value="Transcribed_RNA"/>
</dbReference>
<organism evidence="16">
    <name type="scientific">Micromonas pusilla</name>
    <name type="common">Picoplanktonic green alga</name>
    <name type="synonym">Chromulina pusilla</name>
    <dbReference type="NCBI Taxonomy" id="38833"/>
    <lineage>
        <taxon>Eukaryota</taxon>
        <taxon>Viridiplantae</taxon>
        <taxon>Chlorophyta</taxon>
        <taxon>Mamiellophyceae</taxon>
        <taxon>Mamiellales</taxon>
        <taxon>Mamiellaceae</taxon>
        <taxon>Micromonas</taxon>
    </lineage>
</organism>
<keyword evidence="3 12" id="KW-0813">Transport</keyword>
<feature type="domain" description="CBS" evidence="13">
    <location>
        <begin position="341"/>
        <end position="396"/>
    </location>
</feature>
<feature type="transmembrane region" description="Helical" evidence="12">
    <location>
        <begin position="86"/>
        <end position="106"/>
    </location>
</feature>
<dbReference type="Gene3D" id="3.10.580.10">
    <property type="entry name" value="CBS-domain"/>
    <property type="match status" value="2"/>
</dbReference>
<evidence type="ECO:0000256" key="6">
    <source>
        <dbReference type="ARBA" id="ARBA00022989"/>
    </source>
</evidence>
<dbReference type="InterPro" id="IPR014743">
    <property type="entry name" value="Cl-channel_core"/>
</dbReference>
<dbReference type="EMBL" id="HBEV01003343">
    <property type="protein sequence ID" value="CAD8580220.1"/>
    <property type="molecule type" value="Transcribed_RNA"/>
</dbReference>
<evidence type="ECO:0000256" key="4">
    <source>
        <dbReference type="ARBA" id="ARBA00022692"/>
    </source>
</evidence>
<gene>
    <name evidence="14" type="ORF">MSP1404_LOCUS2526</name>
    <name evidence="15" type="ORF">MSP1404_LOCUS2527</name>
    <name evidence="16" type="ORF">MSP1404_LOCUS2528</name>
    <name evidence="17" type="ORF">MSP1404_LOCUS2529</name>
</gene>
<evidence type="ECO:0000313" key="15">
    <source>
        <dbReference type="EMBL" id="CAD8580220.1"/>
    </source>
</evidence>
<dbReference type="GO" id="GO:0005254">
    <property type="term" value="F:chloride channel activity"/>
    <property type="evidence" value="ECO:0007669"/>
    <property type="project" value="UniProtKB-UniRule"/>
</dbReference>
<dbReference type="Pfam" id="PF00571">
    <property type="entry name" value="CBS"/>
    <property type="match status" value="2"/>
</dbReference>
<keyword evidence="6 12" id="KW-1133">Transmembrane helix</keyword>
<dbReference type="AlphaFoldDB" id="A0A6U2BEF0"/>
<evidence type="ECO:0000313" key="17">
    <source>
        <dbReference type="EMBL" id="CAD8580225.1"/>
    </source>
</evidence>
<evidence type="ECO:0000256" key="1">
    <source>
        <dbReference type="ARBA" id="ARBA00004141"/>
    </source>
</evidence>
<protein>
    <recommendedName>
        <fullName evidence="12">Chloride channel protein</fullName>
    </recommendedName>
</protein>
<dbReference type="InterPro" id="IPR051280">
    <property type="entry name" value="Cl-channel/antiporter"/>
</dbReference>
<evidence type="ECO:0000313" key="16">
    <source>
        <dbReference type="EMBL" id="CAD8580222.1"/>
    </source>
</evidence>
<dbReference type="PANTHER" id="PTHR11689:SF161">
    <property type="entry name" value="CHLORIDE CHANNEL PROTEIN"/>
    <property type="match status" value="1"/>
</dbReference>
<evidence type="ECO:0000256" key="9">
    <source>
        <dbReference type="ARBA" id="ARBA00023136"/>
    </source>
</evidence>
<dbReference type="EMBL" id="HBEV01003344">
    <property type="protein sequence ID" value="CAD8580222.1"/>
    <property type="molecule type" value="Transcribed_RNA"/>
</dbReference>
<evidence type="ECO:0000256" key="5">
    <source>
        <dbReference type="ARBA" id="ARBA00022737"/>
    </source>
</evidence>
<dbReference type="SUPFAM" id="SSF81340">
    <property type="entry name" value="Clc chloride channel"/>
    <property type="match status" value="1"/>
</dbReference>
<comment type="subcellular location">
    <subcellularLocation>
        <location evidence="1 12">Membrane</location>
        <topology evidence="1 12">Multi-pass membrane protein</topology>
    </subcellularLocation>
</comment>
<reference evidence="16" key="1">
    <citation type="submission" date="2021-01" db="EMBL/GenBank/DDBJ databases">
        <authorList>
            <person name="Corre E."/>
            <person name="Pelletier E."/>
            <person name="Niang G."/>
            <person name="Scheremetjew M."/>
            <person name="Finn R."/>
            <person name="Kale V."/>
            <person name="Holt S."/>
            <person name="Cochrane G."/>
            <person name="Meng A."/>
            <person name="Brown T."/>
            <person name="Cohen L."/>
        </authorList>
    </citation>
    <scope>NUCLEOTIDE SEQUENCE</scope>
    <source>
        <strain evidence="16">CCMP494</strain>
    </source>
</reference>
<keyword evidence="10 12" id="KW-0868">Chloride</keyword>
<evidence type="ECO:0000256" key="8">
    <source>
        <dbReference type="ARBA" id="ARBA00023122"/>
    </source>
</evidence>
<evidence type="ECO:0000256" key="12">
    <source>
        <dbReference type="RuleBase" id="RU361221"/>
    </source>
</evidence>
<keyword evidence="9 12" id="KW-0472">Membrane</keyword>
<dbReference type="PROSITE" id="PS51371">
    <property type="entry name" value="CBS"/>
    <property type="match status" value="2"/>
</dbReference>
<dbReference type="EMBL" id="HBEV01003340">
    <property type="protein sequence ID" value="CAD8580218.1"/>
    <property type="molecule type" value="Transcribed_RNA"/>
</dbReference>
<evidence type="ECO:0000256" key="3">
    <source>
        <dbReference type="ARBA" id="ARBA00022448"/>
    </source>
</evidence>
<accession>A0A6U2BEF0</accession>
<proteinExistence type="inferred from homology"/>
<dbReference type="GO" id="GO:0016020">
    <property type="term" value="C:membrane"/>
    <property type="evidence" value="ECO:0007669"/>
    <property type="project" value="UniProtKB-SubCell"/>
</dbReference>
<dbReference type="InterPro" id="IPR046342">
    <property type="entry name" value="CBS_dom_sf"/>
</dbReference>
<feature type="domain" description="CBS" evidence="13">
    <location>
        <begin position="152"/>
        <end position="228"/>
    </location>
</feature>
<evidence type="ECO:0000256" key="11">
    <source>
        <dbReference type="PROSITE-ProRule" id="PRU00703"/>
    </source>
</evidence>
<feature type="transmembrane region" description="Helical" evidence="12">
    <location>
        <begin position="48"/>
        <end position="74"/>
    </location>
</feature>
<dbReference type="InterPro" id="IPR000644">
    <property type="entry name" value="CBS_dom"/>
</dbReference>
<keyword evidence="4 12" id="KW-0812">Transmembrane</keyword>
<feature type="transmembrane region" description="Helical" evidence="12">
    <location>
        <begin position="17"/>
        <end position="36"/>
    </location>
</feature>